<organism evidence="2 3">
    <name type="scientific">Lojkania enalia</name>
    <dbReference type="NCBI Taxonomy" id="147567"/>
    <lineage>
        <taxon>Eukaryota</taxon>
        <taxon>Fungi</taxon>
        <taxon>Dikarya</taxon>
        <taxon>Ascomycota</taxon>
        <taxon>Pezizomycotina</taxon>
        <taxon>Dothideomycetes</taxon>
        <taxon>Pleosporomycetidae</taxon>
        <taxon>Pleosporales</taxon>
        <taxon>Pleosporales incertae sedis</taxon>
        <taxon>Lojkania</taxon>
    </lineage>
</organism>
<feature type="region of interest" description="Disordered" evidence="1">
    <location>
        <begin position="1"/>
        <end position="35"/>
    </location>
</feature>
<comment type="caution">
    <text evidence="2">The sequence shown here is derived from an EMBL/GenBank/DDBJ whole genome shotgun (WGS) entry which is preliminary data.</text>
</comment>
<proteinExistence type="predicted"/>
<dbReference type="AlphaFoldDB" id="A0A9P4KC21"/>
<accession>A0A9P4KC21</accession>
<keyword evidence="3" id="KW-1185">Reference proteome</keyword>
<evidence type="ECO:0000256" key="1">
    <source>
        <dbReference type="SAM" id="MobiDB-lite"/>
    </source>
</evidence>
<evidence type="ECO:0000313" key="3">
    <source>
        <dbReference type="Proteomes" id="UP000800093"/>
    </source>
</evidence>
<gene>
    <name evidence="2" type="ORF">CC78DRAFT_581090</name>
</gene>
<protein>
    <submittedName>
        <fullName evidence="2">Uncharacterized protein</fullName>
    </submittedName>
</protein>
<reference evidence="3" key="1">
    <citation type="journal article" date="2020" name="Stud. Mycol.">
        <title>101 Dothideomycetes genomes: A test case for predicting lifestyles and emergence of pathogens.</title>
        <authorList>
            <person name="Haridas S."/>
            <person name="Albert R."/>
            <person name="Binder M."/>
            <person name="Bloem J."/>
            <person name="LaButti K."/>
            <person name="Salamov A."/>
            <person name="Andreopoulos B."/>
            <person name="Baker S."/>
            <person name="Barry K."/>
            <person name="Bills G."/>
            <person name="Bluhm B."/>
            <person name="Cannon C."/>
            <person name="Castanera R."/>
            <person name="Culley D."/>
            <person name="Daum C."/>
            <person name="Ezra D."/>
            <person name="Gonzalez J."/>
            <person name="Henrissat B."/>
            <person name="Kuo A."/>
            <person name="Liang C."/>
            <person name="Lipzen A."/>
            <person name="Lutzoni F."/>
            <person name="Magnuson J."/>
            <person name="Mondo S."/>
            <person name="Nolan M."/>
            <person name="Ohm R."/>
            <person name="Pangilinan J."/>
            <person name="Park H.-J."/>
            <person name="Ramirez L."/>
            <person name="Alfaro M."/>
            <person name="Sun H."/>
            <person name="Tritt A."/>
            <person name="Yoshinaga Y."/>
            <person name="Zwiers L.-H."/>
            <person name="Turgeon B."/>
            <person name="Goodwin S."/>
            <person name="Spatafora J."/>
            <person name="Crous P."/>
            <person name="Grigoriev I."/>
        </authorList>
    </citation>
    <scope>NUCLEOTIDE SEQUENCE [LARGE SCALE GENOMIC DNA]</scope>
    <source>
        <strain evidence="3">CBS 304.66</strain>
    </source>
</reference>
<dbReference type="OrthoDB" id="3940486at2759"/>
<feature type="compositionally biased region" description="Low complexity" evidence="1">
    <location>
        <begin position="26"/>
        <end position="35"/>
    </location>
</feature>
<dbReference type="Proteomes" id="UP000800093">
    <property type="component" value="Unassembled WGS sequence"/>
</dbReference>
<evidence type="ECO:0000313" key="2">
    <source>
        <dbReference type="EMBL" id="KAF2263710.1"/>
    </source>
</evidence>
<name>A0A9P4KC21_9PLEO</name>
<sequence>MAPSTSKTGTPKAKATNGGVKKAGRPKGPGAKKANAKNAMLKMQAFFKANRSQFKDLSFKDQQKELGKKVLRPVLEASASINLKLGKHLNVADFALYRTFTDLFESTGITLLIHQPSSVSKRKASTLHVNTHVKP</sequence>
<dbReference type="EMBL" id="ML986622">
    <property type="protein sequence ID" value="KAF2263710.1"/>
    <property type="molecule type" value="Genomic_DNA"/>
</dbReference>